<dbReference type="SUPFAM" id="SSF48179">
    <property type="entry name" value="6-phosphogluconate dehydrogenase C-terminal domain-like"/>
    <property type="match status" value="1"/>
</dbReference>
<dbReference type="GO" id="GO:0008677">
    <property type="term" value="F:2-dehydropantoate 2-reductase activity"/>
    <property type="evidence" value="ECO:0007669"/>
    <property type="project" value="TreeGrafter"/>
</dbReference>
<evidence type="ECO:0000259" key="3">
    <source>
        <dbReference type="Pfam" id="PF08546"/>
    </source>
</evidence>
<reference evidence="4" key="1">
    <citation type="journal article" date="2010" name="ISME J.">
        <title>Metagenome of the Mediterranean deep chlorophyll maximum studied by direct and fosmid library 454 pyrosequencing.</title>
        <authorList>
            <person name="Ghai R."/>
            <person name="Martin-Cuadrado A.B."/>
            <person name="Molto A.G."/>
            <person name="Heredia I.G."/>
            <person name="Cabrera R."/>
            <person name="Martin J."/>
            <person name="Verdu M."/>
            <person name="Deschamps P."/>
            <person name="Moreira D."/>
            <person name="Lopez-Garcia P."/>
            <person name="Mira A."/>
            <person name="Rodriguez-Valera F."/>
        </authorList>
    </citation>
    <scope>NUCLEOTIDE SEQUENCE</scope>
</reference>
<dbReference type="Gene3D" id="1.10.1040.10">
    <property type="entry name" value="N-(1-d-carboxylethyl)-l-norvaline Dehydrogenase, domain 2"/>
    <property type="match status" value="1"/>
</dbReference>
<dbReference type="PANTHER" id="PTHR43765:SF2">
    <property type="entry name" value="2-DEHYDROPANTOATE 2-REDUCTASE"/>
    <property type="match status" value="1"/>
</dbReference>
<dbReference type="AlphaFoldDB" id="D6PC70"/>
<evidence type="ECO:0000256" key="2">
    <source>
        <dbReference type="ARBA" id="ARBA00023002"/>
    </source>
</evidence>
<dbReference type="EMBL" id="GU942976">
    <property type="protein sequence ID" value="ADD93321.1"/>
    <property type="molecule type" value="Genomic_DNA"/>
</dbReference>
<evidence type="ECO:0000256" key="1">
    <source>
        <dbReference type="ARBA" id="ARBA00022857"/>
    </source>
</evidence>
<dbReference type="InterPro" id="IPR013752">
    <property type="entry name" value="KPA_reductase"/>
</dbReference>
<protein>
    <submittedName>
        <fullName evidence="4">2 dehydropantoate 2 reductase</fullName>
    </submittedName>
</protein>
<proteinExistence type="predicted"/>
<dbReference type="GO" id="GO:0050661">
    <property type="term" value="F:NADP binding"/>
    <property type="evidence" value="ECO:0007669"/>
    <property type="project" value="TreeGrafter"/>
</dbReference>
<name>D6PC70_9ARCH</name>
<dbReference type="Pfam" id="PF08546">
    <property type="entry name" value="ApbA_C"/>
    <property type="match status" value="1"/>
</dbReference>
<keyword evidence="1" id="KW-0521">NADP</keyword>
<dbReference type="PANTHER" id="PTHR43765">
    <property type="entry name" value="2-DEHYDROPANTOATE 2-REDUCTASE-RELATED"/>
    <property type="match status" value="1"/>
</dbReference>
<organism evidence="4">
    <name type="scientific">uncultured archaeon MedDCM-OCT-S09-C50</name>
    <dbReference type="NCBI Taxonomy" id="743102"/>
    <lineage>
        <taxon>Archaea</taxon>
        <taxon>environmental samples</taxon>
    </lineage>
</organism>
<evidence type="ECO:0000313" key="4">
    <source>
        <dbReference type="EMBL" id="ADD93321.1"/>
    </source>
</evidence>
<dbReference type="InterPro" id="IPR050838">
    <property type="entry name" value="Ketopantoate_reductase"/>
</dbReference>
<dbReference type="InterPro" id="IPR013328">
    <property type="entry name" value="6PGD_dom2"/>
</dbReference>
<dbReference type="GO" id="GO:0005737">
    <property type="term" value="C:cytoplasm"/>
    <property type="evidence" value="ECO:0007669"/>
    <property type="project" value="TreeGrafter"/>
</dbReference>
<keyword evidence="2" id="KW-0560">Oxidoreductase</keyword>
<sequence length="204" mass="21709">MALSNGLGHITTLRRVNGPGRVLASITTHGAYLEGESTVWAGFGAVGIALPPMGPSPLKLLGVVDALRDAGLAPWVHEDASTLVWQKVLLNIAINPIAALAGLKNGELLQPDLFNACMMVYREAAQVAAMERVLLPSEEDFEAHLREVLELTKGNTCSMLQDIKAGRGTEIEALNQALVVLAEEHGIAVPINQTLVSLIRACHP</sequence>
<dbReference type="Gene3D" id="3.40.50.720">
    <property type="entry name" value="NAD(P)-binding Rossmann-like Domain"/>
    <property type="match status" value="1"/>
</dbReference>
<accession>D6PC70</accession>
<dbReference type="InterPro" id="IPR008927">
    <property type="entry name" value="6-PGluconate_DH-like_C_sf"/>
</dbReference>
<feature type="domain" description="Ketopantoate reductase C-terminal" evidence="3">
    <location>
        <begin position="83"/>
        <end position="201"/>
    </location>
</feature>